<organism evidence="2 3">
    <name type="scientific">Dolosigranulum pigrum</name>
    <dbReference type="NCBI Taxonomy" id="29394"/>
    <lineage>
        <taxon>Bacteria</taxon>
        <taxon>Bacillati</taxon>
        <taxon>Bacillota</taxon>
        <taxon>Bacilli</taxon>
        <taxon>Lactobacillales</taxon>
        <taxon>Carnobacteriaceae</taxon>
        <taxon>Dolosigranulum</taxon>
    </lineage>
</organism>
<dbReference type="EMBL" id="MUYF01000003">
    <property type="protein sequence ID" value="OOL80439.1"/>
    <property type="molecule type" value="Genomic_DNA"/>
</dbReference>
<reference evidence="2 3" key="1">
    <citation type="submission" date="2017-01" db="EMBL/GenBank/DDBJ databases">
        <title>Complete Genome Sequence of Dolosigranulum pigrum isolated from a Patient with interstitial lung disease.</title>
        <authorList>
            <person name="Mukhopadhyay R."/>
            <person name="Joaquin J."/>
            <person name="Hogue R."/>
            <person name="Fitzgerald S."/>
            <person name="Jospin G."/>
            <person name="Eisen J.A."/>
            <person name="Chaturvedi V."/>
        </authorList>
    </citation>
    <scope>NUCLEOTIDE SEQUENCE [LARGE SCALE GENOMIC DNA]</scope>
    <source>
        <strain evidence="2 3">15S00348</strain>
    </source>
</reference>
<accession>A0A1S8KLJ9</accession>
<dbReference type="EMBL" id="MUYF01000003">
    <property type="protein sequence ID" value="OOL80503.1"/>
    <property type="molecule type" value="Genomic_DNA"/>
</dbReference>
<name>A0A1S8KLJ9_9LACT</name>
<comment type="caution">
    <text evidence="2">The sequence shown here is derived from an EMBL/GenBank/DDBJ whole genome shotgun (WGS) entry which is preliminary data.</text>
</comment>
<evidence type="ECO:0000313" key="2">
    <source>
        <dbReference type="EMBL" id="OOL80503.1"/>
    </source>
</evidence>
<proteinExistence type="predicted"/>
<evidence type="ECO:0000313" key="3">
    <source>
        <dbReference type="Proteomes" id="UP000190409"/>
    </source>
</evidence>
<sequence length="114" mass="13157">MYKTYNKQLSFTAGAQNFSKDDIKRKLGVATDQLEEGGAADARPNGFILSVYHNTLNNEVEVYEETVFYNDEQFTEKQNDDNFIHLATLKGELGFNSKNNEEWLDDYEKPITYV</sequence>
<gene>
    <name evidence="1" type="ORF">BWX42_00315</name>
    <name evidence="2" type="ORF">BWX42_00695</name>
</gene>
<dbReference type="AlphaFoldDB" id="A0A1S8KLJ9"/>
<evidence type="ECO:0000313" key="1">
    <source>
        <dbReference type="EMBL" id="OOL80439.1"/>
    </source>
</evidence>
<dbReference type="Proteomes" id="UP000190409">
    <property type="component" value="Unassembled WGS sequence"/>
</dbReference>
<protein>
    <submittedName>
        <fullName evidence="2">Uncharacterized protein</fullName>
    </submittedName>
</protein>